<dbReference type="InterPro" id="IPR001451">
    <property type="entry name" value="Hexapep"/>
</dbReference>
<dbReference type="Gene3D" id="2.160.10.10">
    <property type="entry name" value="Hexapeptide repeat proteins"/>
    <property type="match status" value="1"/>
</dbReference>
<dbReference type="InterPro" id="IPR051159">
    <property type="entry name" value="Hexapeptide_acetyltransf"/>
</dbReference>
<dbReference type="EMBL" id="JACHHT010000003">
    <property type="protein sequence ID" value="MBB6523085.1"/>
    <property type="molecule type" value="Genomic_DNA"/>
</dbReference>
<dbReference type="GO" id="GO:0005829">
    <property type="term" value="C:cytosol"/>
    <property type="evidence" value="ECO:0007669"/>
    <property type="project" value="TreeGrafter"/>
</dbReference>
<organism evidence="5 6">
    <name type="scientific">Pseudoteredinibacter isoporae</name>
    <dbReference type="NCBI Taxonomy" id="570281"/>
    <lineage>
        <taxon>Bacteria</taxon>
        <taxon>Pseudomonadati</taxon>
        <taxon>Pseudomonadota</taxon>
        <taxon>Gammaproteobacteria</taxon>
        <taxon>Cellvibrionales</taxon>
        <taxon>Cellvibrionaceae</taxon>
        <taxon>Pseudoteredinibacter</taxon>
    </lineage>
</organism>
<keyword evidence="4" id="KW-0012">Acyltransferase</keyword>
<name>A0A7X0JVL5_9GAMM</name>
<dbReference type="Proteomes" id="UP000528457">
    <property type="component" value="Unassembled WGS sequence"/>
</dbReference>
<proteinExistence type="inferred from homology"/>
<protein>
    <submittedName>
        <fullName evidence="5">Acetyltransferase-like isoleucine patch superfamily enzyme</fullName>
    </submittedName>
</protein>
<reference evidence="5 6" key="1">
    <citation type="submission" date="2020-08" db="EMBL/GenBank/DDBJ databases">
        <title>Genomic Encyclopedia of Type Strains, Phase IV (KMG-IV): sequencing the most valuable type-strain genomes for metagenomic binning, comparative biology and taxonomic classification.</title>
        <authorList>
            <person name="Goeker M."/>
        </authorList>
    </citation>
    <scope>NUCLEOTIDE SEQUENCE [LARGE SCALE GENOMIC DNA]</scope>
    <source>
        <strain evidence="5 6">DSM 22368</strain>
    </source>
</reference>
<gene>
    <name evidence="5" type="ORF">HNR48_003387</name>
</gene>
<evidence type="ECO:0000313" key="5">
    <source>
        <dbReference type="EMBL" id="MBB6523085.1"/>
    </source>
</evidence>
<evidence type="ECO:0000256" key="2">
    <source>
        <dbReference type="ARBA" id="ARBA00022679"/>
    </source>
</evidence>
<comment type="caution">
    <text evidence="5">The sequence shown here is derived from an EMBL/GenBank/DDBJ whole genome shotgun (WGS) entry which is preliminary data.</text>
</comment>
<keyword evidence="6" id="KW-1185">Reference proteome</keyword>
<dbReference type="PANTHER" id="PTHR23416:SF23">
    <property type="entry name" value="ACETYLTRANSFERASE C18B11.09C-RELATED"/>
    <property type="match status" value="1"/>
</dbReference>
<dbReference type="PANTHER" id="PTHR23416">
    <property type="entry name" value="SIALIC ACID SYNTHASE-RELATED"/>
    <property type="match status" value="1"/>
</dbReference>
<dbReference type="InParanoid" id="A0A7X0JVL5"/>
<dbReference type="Pfam" id="PF00132">
    <property type="entry name" value="Hexapep"/>
    <property type="match status" value="1"/>
</dbReference>
<dbReference type="PROSITE" id="PS00101">
    <property type="entry name" value="HEXAPEP_TRANSFERASES"/>
    <property type="match status" value="1"/>
</dbReference>
<dbReference type="InterPro" id="IPR018357">
    <property type="entry name" value="Hexapep_transf_CS"/>
</dbReference>
<dbReference type="CDD" id="cd04647">
    <property type="entry name" value="LbH_MAT_like"/>
    <property type="match status" value="1"/>
</dbReference>
<dbReference type="RefSeq" id="WP_166843848.1">
    <property type="nucleotide sequence ID" value="NZ_JAAONY010000003.1"/>
</dbReference>
<dbReference type="GO" id="GO:0008374">
    <property type="term" value="F:O-acyltransferase activity"/>
    <property type="evidence" value="ECO:0007669"/>
    <property type="project" value="TreeGrafter"/>
</dbReference>
<dbReference type="AlphaFoldDB" id="A0A7X0JVL5"/>
<sequence length="220" mass="24358">MSKNKEIDYIPQHKLRLSFMPWLYFRLKDKHLSWAKPWQDTLQQQLMSLETVDIAERCFIAPEAKLFAEPGRLIKIGEGSFVAADSVLHGPISMGSQVSINHHCSLDGGRHGIHIGDNCRLAPYCTLYAFNHGMSLEKPIHAQAVNSKGITLGNDVWLGARVGIVDGVRIGHHAVVGMGSLVSKDVPDYAIMAGNPARLIGDRRELSEEELQRLADEIGL</sequence>
<accession>A0A7X0JVL5</accession>
<evidence type="ECO:0000256" key="3">
    <source>
        <dbReference type="ARBA" id="ARBA00022737"/>
    </source>
</evidence>
<keyword evidence="2 5" id="KW-0808">Transferase</keyword>
<dbReference type="SUPFAM" id="SSF51161">
    <property type="entry name" value="Trimeric LpxA-like enzymes"/>
    <property type="match status" value="1"/>
</dbReference>
<evidence type="ECO:0000256" key="4">
    <source>
        <dbReference type="ARBA" id="ARBA00023315"/>
    </source>
</evidence>
<evidence type="ECO:0000313" key="6">
    <source>
        <dbReference type="Proteomes" id="UP000528457"/>
    </source>
</evidence>
<comment type="similarity">
    <text evidence="1">Belongs to the transferase hexapeptide repeat family.</text>
</comment>
<evidence type="ECO:0000256" key="1">
    <source>
        <dbReference type="ARBA" id="ARBA00007274"/>
    </source>
</evidence>
<keyword evidence="3" id="KW-0677">Repeat</keyword>
<dbReference type="InterPro" id="IPR011004">
    <property type="entry name" value="Trimer_LpxA-like_sf"/>
</dbReference>